<dbReference type="EMBL" id="JADGJH010000538">
    <property type="protein sequence ID" value="KAJ3126869.1"/>
    <property type="molecule type" value="Genomic_DNA"/>
</dbReference>
<dbReference type="Pfam" id="PF21762">
    <property type="entry name" value="DEDDh_C"/>
    <property type="match status" value="2"/>
</dbReference>
<keyword evidence="13" id="KW-1185">Reference proteome</keyword>
<feature type="compositionally biased region" description="Polar residues" evidence="8">
    <location>
        <begin position="921"/>
        <end position="935"/>
    </location>
</feature>
<dbReference type="InterPro" id="IPR040176">
    <property type="entry name" value="RNF121/RNF175"/>
</dbReference>
<dbReference type="GO" id="GO:0000139">
    <property type="term" value="C:Golgi membrane"/>
    <property type="evidence" value="ECO:0007669"/>
    <property type="project" value="TreeGrafter"/>
</dbReference>
<evidence type="ECO:0000256" key="5">
    <source>
        <dbReference type="ARBA" id="ARBA00023136"/>
    </source>
</evidence>
<feature type="signal peptide" evidence="10">
    <location>
        <begin position="1"/>
        <end position="22"/>
    </location>
</feature>
<evidence type="ECO:0000256" key="9">
    <source>
        <dbReference type="SAM" id="Phobius"/>
    </source>
</evidence>
<dbReference type="InterPro" id="IPR048519">
    <property type="entry name" value="Gfd2/YDR514C-like_C"/>
</dbReference>
<feature type="region of interest" description="Disordered" evidence="8">
    <location>
        <begin position="1338"/>
        <end position="1367"/>
    </location>
</feature>
<evidence type="ECO:0000256" key="1">
    <source>
        <dbReference type="ARBA" id="ARBA00004141"/>
    </source>
</evidence>
<proteinExistence type="predicted"/>
<feature type="chain" id="PRO_5042016111" description="RING-type domain-containing protein" evidence="10">
    <location>
        <begin position="23"/>
        <end position="1973"/>
    </location>
</feature>
<protein>
    <recommendedName>
        <fullName evidence="11">RING-type domain-containing protein</fullName>
    </recommendedName>
</protein>
<reference evidence="12" key="1">
    <citation type="submission" date="2020-05" db="EMBL/GenBank/DDBJ databases">
        <title>Phylogenomic resolution of chytrid fungi.</title>
        <authorList>
            <person name="Stajich J.E."/>
            <person name="Amses K."/>
            <person name="Simmons R."/>
            <person name="Seto K."/>
            <person name="Myers J."/>
            <person name="Bonds A."/>
            <person name="Quandt C.A."/>
            <person name="Barry K."/>
            <person name="Liu P."/>
            <person name="Grigoriev I."/>
            <person name="Longcore J.E."/>
            <person name="James T.Y."/>
        </authorList>
    </citation>
    <scope>NUCLEOTIDE SEQUENCE</scope>
    <source>
        <strain evidence="12">JEL0513</strain>
    </source>
</reference>
<dbReference type="SMART" id="SM00184">
    <property type="entry name" value="RING"/>
    <property type="match status" value="1"/>
</dbReference>
<dbReference type="PROSITE" id="PS50089">
    <property type="entry name" value="ZF_RING_2"/>
    <property type="match status" value="1"/>
</dbReference>
<feature type="compositionally biased region" description="Low complexity" evidence="8">
    <location>
        <begin position="657"/>
        <end position="668"/>
    </location>
</feature>
<evidence type="ECO:0000256" key="2">
    <source>
        <dbReference type="ARBA" id="ARBA00022692"/>
    </source>
</evidence>
<feature type="compositionally biased region" description="Low complexity" evidence="8">
    <location>
        <begin position="715"/>
        <end position="743"/>
    </location>
</feature>
<evidence type="ECO:0000256" key="10">
    <source>
        <dbReference type="SAM" id="SignalP"/>
    </source>
</evidence>
<dbReference type="InterPro" id="IPR001841">
    <property type="entry name" value="Znf_RING"/>
</dbReference>
<comment type="subcellular location">
    <subcellularLocation>
        <location evidence="1">Membrane</location>
        <topology evidence="1">Multi-pass membrane protein</topology>
    </subcellularLocation>
</comment>
<feature type="region of interest" description="Disordered" evidence="8">
    <location>
        <begin position="921"/>
        <end position="942"/>
    </location>
</feature>
<dbReference type="GO" id="GO:0005789">
    <property type="term" value="C:endoplasmic reticulum membrane"/>
    <property type="evidence" value="ECO:0007669"/>
    <property type="project" value="TreeGrafter"/>
</dbReference>
<evidence type="ECO:0000256" key="6">
    <source>
        <dbReference type="PROSITE-ProRule" id="PRU00175"/>
    </source>
</evidence>
<feature type="transmembrane region" description="Helical" evidence="9">
    <location>
        <begin position="207"/>
        <end position="225"/>
    </location>
</feature>
<keyword evidence="6" id="KW-0863">Zinc-finger</keyword>
<keyword evidence="6" id="KW-0862">Zinc</keyword>
<evidence type="ECO:0000313" key="13">
    <source>
        <dbReference type="Proteomes" id="UP001211907"/>
    </source>
</evidence>
<evidence type="ECO:0000256" key="3">
    <source>
        <dbReference type="ARBA" id="ARBA00022723"/>
    </source>
</evidence>
<evidence type="ECO:0000256" key="7">
    <source>
        <dbReference type="SAM" id="Coils"/>
    </source>
</evidence>
<evidence type="ECO:0000259" key="11">
    <source>
        <dbReference type="PROSITE" id="PS50089"/>
    </source>
</evidence>
<evidence type="ECO:0000256" key="8">
    <source>
        <dbReference type="SAM" id="MobiDB-lite"/>
    </source>
</evidence>
<dbReference type="GO" id="GO:0008270">
    <property type="term" value="F:zinc ion binding"/>
    <property type="evidence" value="ECO:0007669"/>
    <property type="project" value="UniProtKB-KW"/>
</dbReference>
<keyword evidence="5 9" id="KW-0472">Membrane</keyword>
<feature type="transmembrane region" description="Helical" evidence="9">
    <location>
        <begin position="245"/>
        <end position="265"/>
    </location>
</feature>
<dbReference type="GO" id="GO:0061630">
    <property type="term" value="F:ubiquitin protein ligase activity"/>
    <property type="evidence" value="ECO:0007669"/>
    <property type="project" value="TreeGrafter"/>
</dbReference>
<sequence>MRIATLISLFTLLLAFPTIVPAQQTALSDTHLVQAVSSPSPLSLESLPGSHLRRRNAYTEGQEAQSLIHGVNNNIEEIDINIKNNDINSNIKNHQHDPNVPLLTLTDADRERLIDEFCRQNNIVRADLTREQHDALIERFKFLEQHRGHEAQHAEMAMILFVSLILFQVVLTIWKRMHLSSFNLVSLMGLWLVPAGIGYSAGNYRFIIIWSAFSVTNGIVIRRAIFETPMRSETPKLVYRWYSYIYSASVIVGGAGYFFTFAPFFSLPSIIFGVSEEAEISMFRGGVTILFYALYFGMLGRDFVDRLSDRMAMMMGYYTRTGLPKKQLRSNVCAICGESTLNARIMVIGGGGIDPEKRRRFSLMLGFGGKTVTAAGSSSKEDVVRMNCGHPFHEDCIRGWTIIGKKDCCPYCKEKVDMKAFSRHAWDSTVEQFHALRGKLEKRRMLTMASNASTNTSIGTGTPVSDRIVQVHGGKHGGGGRSAGVGIGVGVVGGEHETTATSTLTITTSPVTATSVTTAPTTATVQSRRTALAVPLSVLPVELQSTQTSAATTAAIKTTAATLQLPPPQPAAVSTSSVVTINIAVADDVETGPDSCSNVNSKELTPNANANVNPAQTNISGKVDFGAQTSDNLQPNRHAAALPQQYRYFHQQTPRPAANASSNVNNNSIRSTPPSNTARYYSNSQLQQKSNIFQQPQPQFQPYPNLPPLWNIPHQQLSQHQHQHQHQQQQHQQQIPVYPQQPHSQLGFAPYSPNQQPFNTQSQHYYAAPVVPVVSRNQTVLKSPSHLNVPSTTQLAFSAKHLNDSTSLSIHQGETAGSLDVEQEQKQNLDHDHDGEHQHDHGSTKEFALDSLSSPRNAPILDGDDSVGGASNNDNTVVADDDCDGGSAESETAVVASVDMTFISLLKHQIVQKISKVQSPALPSSIPSRSITASRGSKGPQKFISSRTSFTTLPFAWKQQQQQQQMLFSQQQQQQQQQFYSFQQQQQQHQFRHQLSMHFQQQFYQAPQHNQLYPIQSVASPLPSSSISLSAVASSTTPQMSPQFLNQPLPYHNQQHIQEGVVAGNSGYMGGHISSGSYSYPMLPTDPIHHNTQPPPPPWLFGGTADQVVEMGLVPGGVGPVFVWKKKNSRRGKKKPKQQLQQQHLLQQQQQLLHDQHRWNSNNSASSTTAETIEGGDGSNESFSVSASFSSTASPIVDAALAATADSIPTTESTTAFVMEVMVAENGNSSHIVAAKKYNENRDENVGEKGVSGDTGYEQHAVLVSMAAKGNVLGDDRKGVEDENKSGEDEQQVVKTYDLANNGGNGSFNSNNAANESIVAPVDNAVVASPLSTTEIFDSTTRRTNSKRRKGGNGLSGWAPRSPKKPLSDEFPVKLKLQSDFQTESIPFAVVVPKQHEKLNNGVALSNGGGYTCNDITDGVGNILDGESSVLNPDLEHEAALGSIEKVVPVIEAGDNGNQQNLTIQQPPATKRVLKAVSVTRSNIPAPQGPFFRLGDLFSIVKKQVDENNNDVLDAILEAFGFTKSDDGPWSLLNKLQSEIFAIGTASSDKRRHFLIPSILFSKIHEIVVKTVRERTKDAIFDLEPFVVSMPTALSIESSNSAQLPTATTNNLKSYARAVRMKPTATTKPPLKSQPHLLQPVVVFSDIIGIQVSSHDDYAAVSKALEKHKKEMRRIEKDARETLILKRQLAEAASVVSAAPVNGTVILSLDIEAYEHDQDKILEVGWTLYNPKMTGTALISKHFICEENQHLANGRYVPDNRNEFRFGDTEIESLDYIIDLLKVDLNVDVTATKDARTAPAVLVGHAVSGDIAWLKKVCGIDLRVVEKNEENCDDDGSGGVLGSTIGIAAVAATVKVGGKDGLKNKKYDSGSGDEVSDENFAVSEKHGEGEEIQYIFDTAELDCGLNGRLKAQKFSVKKMCLGLEIIDEESDVPLHNAGNDAYLTMQAFLKMAAIATSSSSVPTSSTSASLSLF</sequence>
<dbReference type="SUPFAM" id="SSF57850">
    <property type="entry name" value="RING/U-box"/>
    <property type="match status" value="1"/>
</dbReference>
<feature type="region of interest" description="Disordered" evidence="8">
    <location>
        <begin position="653"/>
        <end position="679"/>
    </location>
</feature>
<evidence type="ECO:0000313" key="12">
    <source>
        <dbReference type="EMBL" id="KAJ3126869.1"/>
    </source>
</evidence>
<feature type="transmembrane region" description="Helical" evidence="9">
    <location>
        <begin position="181"/>
        <end position="201"/>
    </location>
</feature>
<dbReference type="Proteomes" id="UP001211907">
    <property type="component" value="Unassembled WGS sequence"/>
</dbReference>
<dbReference type="PANTHER" id="PTHR13407">
    <property type="entry name" value="RNF121 PROTEIN"/>
    <property type="match status" value="1"/>
</dbReference>
<accession>A0AAD5XDY6</accession>
<dbReference type="InterPro" id="IPR013083">
    <property type="entry name" value="Znf_RING/FYVE/PHD"/>
</dbReference>
<feature type="domain" description="RING-type" evidence="11">
    <location>
        <begin position="333"/>
        <end position="413"/>
    </location>
</feature>
<feature type="transmembrane region" description="Helical" evidence="9">
    <location>
        <begin position="156"/>
        <end position="174"/>
    </location>
</feature>
<feature type="compositionally biased region" description="Low complexity" evidence="8">
    <location>
        <begin position="1160"/>
        <end position="1170"/>
    </location>
</feature>
<feature type="region of interest" description="Disordered" evidence="8">
    <location>
        <begin position="811"/>
        <end position="888"/>
    </location>
</feature>
<gene>
    <name evidence="12" type="ORF">HK100_010044</name>
</gene>
<keyword evidence="10" id="KW-0732">Signal</keyword>
<feature type="compositionally biased region" description="Basic and acidic residues" evidence="8">
    <location>
        <begin position="823"/>
        <end position="848"/>
    </location>
</feature>
<dbReference type="GO" id="GO:0036503">
    <property type="term" value="P:ERAD pathway"/>
    <property type="evidence" value="ECO:0007669"/>
    <property type="project" value="TreeGrafter"/>
</dbReference>
<evidence type="ECO:0000256" key="4">
    <source>
        <dbReference type="ARBA" id="ARBA00022989"/>
    </source>
</evidence>
<comment type="caution">
    <text evidence="12">The sequence shown here is derived from an EMBL/GenBank/DDBJ whole genome shotgun (WGS) entry which is preliminary data.</text>
</comment>
<keyword evidence="2 9" id="KW-0812">Transmembrane</keyword>
<keyword evidence="4 9" id="KW-1133">Transmembrane helix</keyword>
<dbReference type="PANTHER" id="PTHR13407:SF0">
    <property type="entry name" value="FI05221P"/>
    <property type="match status" value="1"/>
</dbReference>
<feature type="compositionally biased region" description="Polar residues" evidence="8">
    <location>
        <begin position="669"/>
        <end position="679"/>
    </location>
</feature>
<dbReference type="Gene3D" id="3.30.40.10">
    <property type="entry name" value="Zinc/RING finger domain, C3HC4 (zinc finger)"/>
    <property type="match status" value="1"/>
</dbReference>
<feature type="region of interest" description="Disordered" evidence="8">
    <location>
        <begin position="715"/>
        <end position="759"/>
    </location>
</feature>
<organism evidence="12 13">
    <name type="scientific">Physocladia obscura</name>
    <dbReference type="NCBI Taxonomy" id="109957"/>
    <lineage>
        <taxon>Eukaryota</taxon>
        <taxon>Fungi</taxon>
        <taxon>Fungi incertae sedis</taxon>
        <taxon>Chytridiomycota</taxon>
        <taxon>Chytridiomycota incertae sedis</taxon>
        <taxon>Chytridiomycetes</taxon>
        <taxon>Chytridiales</taxon>
        <taxon>Chytriomycetaceae</taxon>
        <taxon>Physocladia</taxon>
    </lineage>
</organism>
<keyword evidence="3" id="KW-0479">Metal-binding</keyword>
<feature type="region of interest" description="Disordered" evidence="8">
    <location>
        <begin position="1159"/>
        <end position="1186"/>
    </location>
</feature>
<feature type="coiled-coil region" evidence="7">
    <location>
        <begin position="1658"/>
        <end position="1685"/>
    </location>
</feature>
<name>A0AAD5XDY6_9FUNG</name>
<keyword evidence="7" id="KW-0175">Coiled coil</keyword>